<keyword evidence="1" id="KW-1133">Transmembrane helix</keyword>
<accession>A0A8C5S735</accession>
<dbReference type="AlphaFoldDB" id="A0A8C5S735"/>
<feature type="transmembrane region" description="Helical" evidence="1">
    <location>
        <begin position="21"/>
        <end position="47"/>
    </location>
</feature>
<dbReference type="GO" id="GO:0005634">
    <property type="term" value="C:nucleus"/>
    <property type="evidence" value="ECO:0007669"/>
    <property type="project" value="TreeGrafter"/>
</dbReference>
<feature type="transmembrane region" description="Helical" evidence="1">
    <location>
        <begin position="121"/>
        <end position="145"/>
    </location>
</feature>
<dbReference type="GeneTree" id="ENSGT00940000164984"/>
<evidence type="ECO:0000313" key="2">
    <source>
        <dbReference type="Ensembl" id="ENSLLTP00000012340.1"/>
    </source>
</evidence>
<dbReference type="GO" id="GO:0006606">
    <property type="term" value="P:protein import into nucleus"/>
    <property type="evidence" value="ECO:0007669"/>
    <property type="project" value="TreeGrafter"/>
</dbReference>
<dbReference type="GO" id="GO:0005737">
    <property type="term" value="C:cytoplasm"/>
    <property type="evidence" value="ECO:0007669"/>
    <property type="project" value="TreeGrafter"/>
</dbReference>
<keyword evidence="1" id="KW-0472">Membrane</keyword>
<dbReference type="Proteomes" id="UP000694406">
    <property type="component" value="Unplaced"/>
</dbReference>
<sequence length="226" mass="25468">MSEGGRRSARFVGLASGELMVVTMASWQLLSTLAVLCVLLCICPTMELDTVSSVSPLPTPAPSCSDFTGMKCEVCIKNTACLWCSPNSTCMDYPVNKIMPPSSLCSLTKSYWAICWASLEAIVITIGVVVGIILVFIICCCCYCCRRCRRSSERRATSEEEETFIGDQEEKLLQYAQRRHERRAKYDELRRKYGLRRSRPYIPSFSLLVRICKYSDSPPPHLNCRD</sequence>
<keyword evidence="1" id="KW-0812">Transmembrane</keyword>
<protein>
    <recommendedName>
        <fullName evidence="4">Pituitary tumor-transforming gene 1 protein-interacting protein</fullName>
    </recommendedName>
</protein>
<reference evidence="2" key="2">
    <citation type="submission" date="2025-09" db="UniProtKB">
        <authorList>
            <consortium name="Ensembl"/>
        </authorList>
    </citation>
    <scope>IDENTIFICATION</scope>
</reference>
<proteinExistence type="predicted"/>
<organism evidence="2 3">
    <name type="scientific">Laticauda laticaudata</name>
    <name type="common">Blue-ringed sea krait</name>
    <name type="synonym">Blue-lipped sea krait</name>
    <dbReference type="NCBI Taxonomy" id="8630"/>
    <lineage>
        <taxon>Eukaryota</taxon>
        <taxon>Metazoa</taxon>
        <taxon>Chordata</taxon>
        <taxon>Craniata</taxon>
        <taxon>Vertebrata</taxon>
        <taxon>Euteleostomi</taxon>
        <taxon>Lepidosauria</taxon>
        <taxon>Squamata</taxon>
        <taxon>Bifurcata</taxon>
        <taxon>Unidentata</taxon>
        <taxon>Episquamata</taxon>
        <taxon>Toxicofera</taxon>
        <taxon>Serpentes</taxon>
        <taxon>Colubroidea</taxon>
        <taxon>Elapidae</taxon>
        <taxon>Laticaudinae</taxon>
        <taxon>Laticauda</taxon>
    </lineage>
</organism>
<name>A0A8C5S735_LATLA</name>
<evidence type="ECO:0000256" key="1">
    <source>
        <dbReference type="SAM" id="Phobius"/>
    </source>
</evidence>
<evidence type="ECO:0008006" key="4">
    <source>
        <dbReference type="Google" id="ProtNLM"/>
    </source>
</evidence>
<dbReference type="PANTHER" id="PTHR15191:SF12">
    <property type="entry name" value="PSI DOMAIN-CONTAINING PROTEIN"/>
    <property type="match status" value="1"/>
</dbReference>
<dbReference type="PANTHER" id="PTHR15191">
    <property type="entry name" value="PROTEIN CBG20567"/>
    <property type="match status" value="1"/>
</dbReference>
<reference evidence="2" key="1">
    <citation type="submission" date="2025-08" db="UniProtKB">
        <authorList>
            <consortium name="Ensembl"/>
        </authorList>
    </citation>
    <scope>IDENTIFICATION</scope>
</reference>
<keyword evidence="3" id="KW-1185">Reference proteome</keyword>
<evidence type="ECO:0000313" key="3">
    <source>
        <dbReference type="Proteomes" id="UP000694406"/>
    </source>
</evidence>
<dbReference type="Ensembl" id="ENSLLTT00000012815.1">
    <property type="protein sequence ID" value="ENSLLTP00000012340.1"/>
    <property type="gene ID" value="ENSLLTG00000009454.1"/>
</dbReference>
<dbReference type="InterPro" id="IPR052304">
    <property type="entry name" value="PTTG1IP"/>
</dbReference>